<feature type="domain" description="BRCT" evidence="19">
    <location>
        <begin position="952"/>
        <end position="1063"/>
    </location>
</feature>
<evidence type="ECO:0000256" key="13">
    <source>
        <dbReference type="ARBA" id="ARBA00023242"/>
    </source>
</evidence>
<dbReference type="HOGENOM" id="CLU_004844_1_0_1"/>
<evidence type="ECO:0000256" key="7">
    <source>
        <dbReference type="ARBA" id="ARBA00022741"/>
    </source>
</evidence>
<keyword evidence="13" id="KW-0539">Nucleus</keyword>
<gene>
    <name evidence="20" type="ORF">SCHCODRAFT_53697</name>
</gene>
<feature type="domain" description="ATP-dependent DNA ligase family profile" evidence="18">
    <location>
        <begin position="379"/>
        <end position="513"/>
    </location>
</feature>
<dbReference type="PROSITE" id="PS50172">
    <property type="entry name" value="BRCT"/>
    <property type="match status" value="2"/>
</dbReference>
<dbReference type="Proteomes" id="UP000007431">
    <property type="component" value="Unassembled WGS sequence"/>
</dbReference>
<protein>
    <recommendedName>
        <fullName evidence="15">DNA ligase</fullName>
        <ecNumber evidence="15">6.5.1.1</ecNumber>
    </recommendedName>
</protein>
<dbReference type="GO" id="GO:0006310">
    <property type="term" value="P:DNA recombination"/>
    <property type="evidence" value="ECO:0007669"/>
    <property type="project" value="UniProtKB-KW"/>
</dbReference>
<dbReference type="SUPFAM" id="SSF117018">
    <property type="entry name" value="ATP-dependent DNA ligase DNA-binding domain"/>
    <property type="match status" value="1"/>
</dbReference>
<evidence type="ECO:0000256" key="1">
    <source>
        <dbReference type="ARBA" id="ARBA00001946"/>
    </source>
</evidence>
<dbReference type="Pfam" id="PF04679">
    <property type="entry name" value="DNA_ligase_A_C"/>
    <property type="match status" value="1"/>
</dbReference>
<evidence type="ECO:0000313" key="21">
    <source>
        <dbReference type="Proteomes" id="UP000007431"/>
    </source>
</evidence>
<dbReference type="SMART" id="SM00292">
    <property type="entry name" value="BRCT"/>
    <property type="match status" value="2"/>
</dbReference>
<keyword evidence="11 15" id="KW-0233">DNA recombination</keyword>
<evidence type="ECO:0000256" key="8">
    <source>
        <dbReference type="ARBA" id="ARBA00022763"/>
    </source>
</evidence>
<dbReference type="AlphaFoldDB" id="D8Q0I4"/>
<comment type="cofactor">
    <cofactor evidence="1">
        <name>Mg(2+)</name>
        <dbReference type="ChEBI" id="CHEBI:18420"/>
    </cofactor>
</comment>
<keyword evidence="7 15" id="KW-0547">Nucleotide-binding</keyword>
<feature type="region of interest" description="Disordered" evidence="17">
    <location>
        <begin position="1"/>
        <end position="32"/>
    </location>
</feature>
<dbReference type="FunCoup" id="D8Q0I4">
    <property type="interactions" value="243"/>
</dbReference>
<keyword evidence="10" id="KW-0460">Magnesium</keyword>
<evidence type="ECO:0000256" key="5">
    <source>
        <dbReference type="ARBA" id="ARBA00022723"/>
    </source>
</evidence>
<proteinExistence type="inferred from homology"/>
<comment type="subcellular location">
    <subcellularLocation>
        <location evidence="2">Nucleus</location>
    </subcellularLocation>
</comment>
<dbReference type="InterPro" id="IPR000977">
    <property type="entry name" value="DNA_ligase_ATP-dep"/>
</dbReference>
<evidence type="ECO:0000256" key="9">
    <source>
        <dbReference type="ARBA" id="ARBA00022840"/>
    </source>
</evidence>
<dbReference type="Pfam" id="PF16589">
    <property type="entry name" value="BRCT_2"/>
    <property type="match status" value="1"/>
</dbReference>
<keyword evidence="8 15" id="KW-0227">DNA damage</keyword>
<reference evidence="20 21" key="1">
    <citation type="journal article" date="2010" name="Nat. Biotechnol.">
        <title>Genome sequence of the model mushroom Schizophyllum commune.</title>
        <authorList>
            <person name="Ohm R.A."/>
            <person name="de Jong J.F."/>
            <person name="Lugones L.G."/>
            <person name="Aerts A."/>
            <person name="Kothe E."/>
            <person name="Stajich J.E."/>
            <person name="de Vries R.P."/>
            <person name="Record E."/>
            <person name="Levasseur A."/>
            <person name="Baker S.E."/>
            <person name="Bartholomew K.A."/>
            <person name="Coutinho P.M."/>
            <person name="Erdmann S."/>
            <person name="Fowler T.J."/>
            <person name="Gathman A.C."/>
            <person name="Lombard V."/>
            <person name="Henrissat B."/>
            <person name="Knabe N."/>
            <person name="Kuees U."/>
            <person name="Lilly W.W."/>
            <person name="Lindquist E."/>
            <person name="Lucas S."/>
            <person name="Magnuson J.K."/>
            <person name="Piumi F."/>
            <person name="Raudaskoski M."/>
            <person name="Salamov A."/>
            <person name="Schmutz J."/>
            <person name="Schwarze F.W.M.R."/>
            <person name="vanKuyk P.A."/>
            <person name="Horton J.S."/>
            <person name="Grigoriev I.V."/>
            <person name="Woesten H.A.B."/>
        </authorList>
    </citation>
    <scope>NUCLEOTIDE SEQUENCE [LARGE SCALE GENOMIC DNA]</scope>
    <source>
        <strain evidence="21">H4-8 / FGSC 9210</strain>
    </source>
</reference>
<feature type="compositionally biased region" description="Low complexity" evidence="17">
    <location>
        <begin position="11"/>
        <end position="25"/>
    </location>
</feature>
<dbReference type="PANTHER" id="PTHR45997:SF1">
    <property type="entry name" value="DNA LIGASE 4"/>
    <property type="match status" value="1"/>
</dbReference>
<evidence type="ECO:0000313" key="20">
    <source>
        <dbReference type="EMBL" id="EFI97745.1"/>
    </source>
</evidence>
<evidence type="ECO:0000256" key="6">
    <source>
        <dbReference type="ARBA" id="ARBA00022737"/>
    </source>
</evidence>
<dbReference type="PROSITE" id="PS50160">
    <property type="entry name" value="DNA_LIGASE_A3"/>
    <property type="match status" value="1"/>
</dbReference>
<feature type="compositionally biased region" description="Polar residues" evidence="17">
    <location>
        <begin position="912"/>
        <end position="928"/>
    </location>
</feature>
<feature type="compositionally biased region" description="Basic and acidic residues" evidence="17">
    <location>
        <begin position="818"/>
        <end position="834"/>
    </location>
</feature>
<evidence type="ECO:0000256" key="3">
    <source>
        <dbReference type="ARBA" id="ARBA00007572"/>
    </source>
</evidence>
<dbReference type="InterPro" id="IPR036599">
    <property type="entry name" value="DNA_ligase_N_sf"/>
</dbReference>
<dbReference type="CDD" id="cd07903">
    <property type="entry name" value="Adenylation_DNA_ligase_IV"/>
    <property type="match status" value="1"/>
</dbReference>
<comment type="similarity">
    <text evidence="3 16">Belongs to the ATP-dependent DNA ligase family.</text>
</comment>
<dbReference type="InterPro" id="IPR001357">
    <property type="entry name" value="BRCT_dom"/>
</dbReference>
<dbReference type="SUPFAM" id="SSF52113">
    <property type="entry name" value="BRCT domain"/>
    <property type="match status" value="2"/>
</dbReference>
<evidence type="ECO:0000256" key="16">
    <source>
        <dbReference type="RuleBase" id="RU004196"/>
    </source>
</evidence>
<dbReference type="Gene3D" id="2.40.50.140">
    <property type="entry name" value="Nucleic acid-binding proteins"/>
    <property type="match status" value="1"/>
</dbReference>
<dbReference type="EC" id="6.5.1.1" evidence="15"/>
<accession>D8Q0I4</accession>
<dbReference type="eggNOG" id="KOG0966">
    <property type="taxonomic scope" value="Eukaryota"/>
</dbReference>
<dbReference type="InParanoid" id="D8Q0I4"/>
<evidence type="ECO:0000256" key="15">
    <source>
        <dbReference type="RuleBase" id="RU000617"/>
    </source>
</evidence>
<keyword evidence="6" id="KW-0677">Repeat</keyword>
<dbReference type="GO" id="GO:0006297">
    <property type="term" value="P:nucleotide-excision repair, DNA gap filling"/>
    <property type="evidence" value="ECO:0007669"/>
    <property type="project" value="TreeGrafter"/>
</dbReference>
<dbReference type="SUPFAM" id="SSF56091">
    <property type="entry name" value="DNA ligase/mRNA capping enzyme, catalytic domain"/>
    <property type="match status" value="1"/>
</dbReference>
<evidence type="ECO:0000256" key="4">
    <source>
        <dbReference type="ARBA" id="ARBA00022598"/>
    </source>
</evidence>
<feature type="region of interest" description="Disordered" evidence="17">
    <location>
        <begin position="859"/>
        <end position="944"/>
    </location>
</feature>
<keyword evidence="21" id="KW-1185">Reference proteome</keyword>
<dbReference type="Gene3D" id="3.30.470.30">
    <property type="entry name" value="DNA ligase/mRNA capping enzyme"/>
    <property type="match status" value="1"/>
</dbReference>
<dbReference type="InterPro" id="IPR012310">
    <property type="entry name" value="DNA_ligase_ATP-dep_cent"/>
</dbReference>
<evidence type="ECO:0000259" key="19">
    <source>
        <dbReference type="PROSITE" id="PS50172"/>
    </source>
</evidence>
<feature type="compositionally biased region" description="Acidic residues" evidence="17">
    <location>
        <begin position="859"/>
        <end position="869"/>
    </location>
</feature>
<evidence type="ECO:0000256" key="17">
    <source>
        <dbReference type="SAM" id="MobiDB-lite"/>
    </source>
</evidence>
<feature type="compositionally biased region" description="Acidic residues" evidence="17">
    <location>
        <begin position="879"/>
        <end position="910"/>
    </location>
</feature>
<evidence type="ECO:0000256" key="10">
    <source>
        <dbReference type="ARBA" id="ARBA00022842"/>
    </source>
</evidence>
<feature type="region of interest" description="Disordered" evidence="17">
    <location>
        <begin position="780"/>
        <end position="847"/>
    </location>
</feature>
<keyword evidence="4 15" id="KW-0436">Ligase</keyword>
<dbReference type="GO" id="GO:0003910">
    <property type="term" value="F:DNA ligase (ATP) activity"/>
    <property type="evidence" value="ECO:0007669"/>
    <property type="project" value="UniProtKB-EC"/>
</dbReference>
<keyword evidence="5" id="KW-0479">Metal-binding</keyword>
<sequence>MQATPAPTEAPGSPQPSQTTASQQPFPEQPYNTDTLPFHILTAFFEKLQGERKQEKRRKLLNHWFNKWREDNGPDLYPVLRLILPHRDRERNVYGLKEKALAKLYIKVIPLNKNDPDAMRLLYWKKPTEKHASTCASSAASGDFPTVLYEVVSKRSSVTQSTLTIDDINDMLDQLADMSNKSEKQSKIIQRLYNEATPEQQLWFARIILKDMNISVKETTVFAVFHPDAQALYNTCSDLKKVAWQLADPSIRLHEDEKQVKLGQPFMPMLCKRPMKRIEDTAQEMDGSEFIIEEKLDGERMQLHKMGNQYYYSSRKGKDYTYLYGSHVGAGSLTPYIAHRFHKQADSAILDGEMLVWDPISGRNLPFGTLKTAALDQSKKQAAPRPCLKVFDLLYLNGKSLIDKSTAFRKKNMRLVIEALPGRIEFVDEFKGRTAQDIREKMDEVMANRGEGLVIKHPKSQYVLNGRNNDWIKVKPEYMDNMGETVDVLVVAGNYGSGRRSGGVSTLICAVFDDRNTGSFNENESKYATFVRVGSGLTYADYMWLRAKNWKTWDAKNSPTYLQTAKRSHEDKGDVYLEYEDTFILKVKAAEITPSDQYHVRYTMRFPRALSIREEMAPGDCMTASAVVEQLKTAKKRKMETNKVSSTKKRKVVKKKVEMLPRFDGPDMKDVKEESDLFKGMKFVVISDPKARTGEEDRKKLMKLIRSHGGQCPQFAKDPAAIVVYNGTSTPYDLQLIIRKDTNDVVRPQWVMDCIAKGELVPMEKKYFFFATTARKETAEYGEDGGAESSGSVTQESSDDEAAAETSQSSKKRKRAGKSAEPETQDKTADEEKATPAPSKPKVDLDPGLAAWLGYDEDDAAGVEDDAGEKDERGGRDDVESDNDSDNQDVKDEEEEDDMAFWFNEDDGDDSATATLPTQKTTQSTADTQKGDDAPTTQPEVKMGDDNAMHYDEELIFKYLCFYLDSPSNARASGMSVKSTAHEDEINESFEELRSKIESNGGRVVDLSEPKLTHVVLDKRDLSRRIDLMRRTSKPKRRHLVLTAYIDACLEENTLLDEDGELGHA</sequence>
<organism evidence="21">
    <name type="scientific">Schizophyllum commune (strain H4-8 / FGSC 9210)</name>
    <name type="common">Split gill fungus</name>
    <dbReference type="NCBI Taxonomy" id="578458"/>
    <lineage>
        <taxon>Eukaryota</taxon>
        <taxon>Fungi</taxon>
        <taxon>Dikarya</taxon>
        <taxon>Basidiomycota</taxon>
        <taxon>Agaricomycotina</taxon>
        <taxon>Agaricomycetes</taxon>
        <taxon>Agaricomycetidae</taxon>
        <taxon>Agaricales</taxon>
        <taxon>Schizophyllaceae</taxon>
        <taxon>Schizophyllum</taxon>
    </lineage>
</organism>
<dbReference type="PROSITE" id="PS00697">
    <property type="entry name" value="DNA_LIGASE_A1"/>
    <property type="match status" value="1"/>
</dbReference>
<dbReference type="InterPro" id="IPR012309">
    <property type="entry name" value="DNA_ligase_ATP-dep_C"/>
</dbReference>
<dbReference type="VEuPathDB" id="FungiDB:SCHCODRAFT_02535529"/>
<dbReference type="GO" id="GO:0006303">
    <property type="term" value="P:double-strand break repair via nonhomologous end joining"/>
    <property type="evidence" value="ECO:0007669"/>
    <property type="project" value="TreeGrafter"/>
</dbReference>
<dbReference type="Pfam" id="PF01068">
    <property type="entry name" value="DNA_ligase_A_M"/>
    <property type="match status" value="1"/>
</dbReference>
<comment type="catalytic activity">
    <reaction evidence="14 15">
        <text>ATP + (deoxyribonucleotide)n-3'-hydroxyl + 5'-phospho-(deoxyribonucleotide)m = (deoxyribonucleotide)n+m + AMP + diphosphate.</text>
        <dbReference type="EC" id="6.5.1.1"/>
    </reaction>
</comment>
<keyword evidence="12 15" id="KW-0234">DNA repair</keyword>
<dbReference type="InterPro" id="IPR016059">
    <property type="entry name" value="DNA_ligase_ATP-dep_CS"/>
</dbReference>
<dbReference type="GO" id="GO:0046872">
    <property type="term" value="F:metal ion binding"/>
    <property type="evidence" value="ECO:0007669"/>
    <property type="project" value="UniProtKB-KW"/>
</dbReference>
<dbReference type="Gene3D" id="3.40.50.10190">
    <property type="entry name" value="BRCT domain"/>
    <property type="match status" value="2"/>
</dbReference>
<evidence type="ECO:0000256" key="2">
    <source>
        <dbReference type="ARBA" id="ARBA00004123"/>
    </source>
</evidence>
<dbReference type="InterPro" id="IPR044125">
    <property type="entry name" value="Adenylation_DNA_ligase_IV"/>
</dbReference>
<feature type="domain" description="BRCT" evidence="19">
    <location>
        <begin position="673"/>
        <end position="768"/>
    </location>
</feature>
<dbReference type="InterPro" id="IPR029710">
    <property type="entry name" value="LIG4"/>
</dbReference>
<evidence type="ECO:0000259" key="18">
    <source>
        <dbReference type="PROSITE" id="PS50160"/>
    </source>
</evidence>
<keyword evidence="9 15" id="KW-0067">ATP-binding</keyword>
<dbReference type="STRING" id="578458.D8Q0I4"/>
<name>D8Q0I4_SCHCM</name>
<dbReference type="Pfam" id="PF04675">
    <property type="entry name" value="DNA_ligase_A_N"/>
    <property type="match status" value="1"/>
</dbReference>
<dbReference type="GO" id="GO:0071897">
    <property type="term" value="P:DNA biosynthetic process"/>
    <property type="evidence" value="ECO:0007669"/>
    <property type="project" value="InterPro"/>
</dbReference>
<evidence type="ECO:0000256" key="14">
    <source>
        <dbReference type="ARBA" id="ARBA00034003"/>
    </source>
</evidence>
<dbReference type="Gene3D" id="1.10.3260.10">
    <property type="entry name" value="DNA ligase, ATP-dependent, N-terminal domain"/>
    <property type="match status" value="1"/>
</dbReference>
<dbReference type="GO" id="GO:0032807">
    <property type="term" value="C:DNA ligase IV complex"/>
    <property type="evidence" value="ECO:0007669"/>
    <property type="project" value="TreeGrafter"/>
</dbReference>
<dbReference type="InterPro" id="IPR012308">
    <property type="entry name" value="DNA_ligase_ATP-dep_N"/>
</dbReference>
<dbReference type="OMA" id="EGIMIKH"/>
<dbReference type="PANTHER" id="PTHR45997">
    <property type="entry name" value="DNA LIGASE 4"/>
    <property type="match status" value="1"/>
</dbReference>
<dbReference type="InterPro" id="IPR036420">
    <property type="entry name" value="BRCT_dom_sf"/>
</dbReference>
<evidence type="ECO:0000256" key="12">
    <source>
        <dbReference type="ARBA" id="ARBA00023204"/>
    </source>
</evidence>
<dbReference type="GO" id="GO:0003677">
    <property type="term" value="F:DNA binding"/>
    <property type="evidence" value="ECO:0007669"/>
    <property type="project" value="InterPro"/>
</dbReference>
<dbReference type="InterPro" id="IPR012340">
    <property type="entry name" value="NA-bd_OB-fold"/>
</dbReference>
<dbReference type="GO" id="GO:0005524">
    <property type="term" value="F:ATP binding"/>
    <property type="evidence" value="ECO:0007669"/>
    <property type="project" value="UniProtKB-KW"/>
</dbReference>
<dbReference type="NCBIfam" id="TIGR00574">
    <property type="entry name" value="dnl1"/>
    <property type="match status" value="1"/>
</dbReference>
<dbReference type="SUPFAM" id="SSF50249">
    <property type="entry name" value="Nucleic acid-binding proteins"/>
    <property type="match status" value="1"/>
</dbReference>
<evidence type="ECO:0000256" key="11">
    <source>
        <dbReference type="ARBA" id="ARBA00023172"/>
    </source>
</evidence>
<dbReference type="EMBL" id="GL377305">
    <property type="protein sequence ID" value="EFI97745.1"/>
    <property type="molecule type" value="Genomic_DNA"/>
</dbReference>